<feature type="domain" description="TonB-dependent receptor-like beta-barrel" evidence="11">
    <location>
        <begin position="388"/>
        <end position="845"/>
    </location>
</feature>
<dbReference type="Pfam" id="PF00593">
    <property type="entry name" value="TonB_dep_Rec_b-barrel"/>
    <property type="match status" value="1"/>
</dbReference>
<dbReference type="InterPro" id="IPR023997">
    <property type="entry name" value="TonB-dep_OMP_SusC/RagA_CS"/>
</dbReference>
<dbReference type="InterPro" id="IPR037066">
    <property type="entry name" value="Plug_dom_sf"/>
</dbReference>
<keyword evidence="14" id="KW-1185">Reference proteome</keyword>
<dbReference type="SUPFAM" id="SSF49464">
    <property type="entry name" value="Carboxypeptidase regulatory domain-like"/>
    <property type="match status" value="1"/>
</dbReference>
<evidence type="ECO:0000256" key="3">
    <source>
        <dbReference type="ARBA" id="ARBA00022452"/>
    </source>
</evidence>
<dbReference type="NCBIfam" id="TIGR04057">
    <property type="entry name" value="SusC_RagA_signa"/>
    <property type="match status" value="1"/>
</dbReference>
<comment type="caution">
    <text evidence="13">The sequence shown here is derived from an EMBL/GenBank/DDBJ whole genome shotgun (WGS) entry which is preliminary data.</text>
</comment>
<comment type="subcellular location">
    <subcellularLocation>
        <location evidence="1 8">Cell outer membrane</location>
        <topology evidence="1 8">Multi-pass membrane protein</topology>
    </subcellularLocation>
</comment>
<evidence type="ECO:0000256" key="8">
    <source>
        <dbReference type="PROSITE-ProRule" id="PRU01360"/>
    </source>
</evidence>
<feature type="domain" description="TonB-dependent receptor plug" evidence="12">
    <location>
        <begin position="113"/>
        <end position="220"/>
    </location>
</feature>
<evidence type="ECO:0000256" key="5">
    <source>
        <dbReference type="ARBA" id="ARBA00023077"/>
    </source>
</evidence>
<evidence type="ECO:0000259" key="11">
    <source>
        <dbReference type="Pfam" id="PF00593"/>
    </source>
</evidence>
<dbReference type="InterPro" id="IPR023996">
    <property type="entry name" value="TonB-dep_OMP_SusC/RagA"/>
</dbReference>
<organism evidence="13 14">
    <name type="scientific">Terrimonas ginsenosidimutans</name>
    <dbReference type="NCBI Taxonomy" id="2908004"/>
    <lineage>
        <taxon>Bacteria</taxon>
        <taxon>Pseudomonadati</taxon>
        <taxon>Bacteroidota</taxon>
        <taxon>Chitinophagia</taxon>
        <taxon>Chitinophagales</taxon>
        <taxon>Chitinophagaceae</taxon>
        <taxon>Terrimonas</taxon>
    </lineage>
</organism>
<evidence type="ECO:0000256" key="1">
    <source>
        <dbReference type="ARBA" id="ARBA00004571"/>
    </source>
</evidence>
<dbReference type="InterPro" id="IPR039426">
    <property type="entry name" value="TonB-dep_rcpt-like"/>
</dbReference>
<evidence type="ECO:0000256" key="6">
    <source>
        <dbReference type="ARBA" id="ARBA00023136"/>
    </source>
</evidence>
<feature type="signal peptide" evidence="10">
    <location>
        <begin position="1"/>
        <end position="19"/>
    </location>
</feature>
<sequence>MKRLLVMLILLLGWAVGFAQTRTVKGRVTDDTGQPVSGVNVTVKSTKVATQTGNAGEYTIQVPQGAKEDLTFSAIGYGTITLVAATDVLDAKIEKVVSSMEDVVVVGYQTMKRKELTGAVSSVSAKDIRDIPLNSAAEALTGRLAGVLVQSTEGSPGAEVTIKIRGGGSISGDNSPIYIVDGIQVENALSFLAPSEIESVDVLKDAASTAIYGARGANGVVIITTKGGREMKTRVSYDMFYGIRNIANKLDVMKPYDFVQYQYQIYNFNTDQETKNSFRDRYGRWEDLDIYKNMPFVDWQDEVFGRNAGTFTQSINVTGGTKATTFNLSVSNTNENGVMLESGFRRTMVSFKFDHKLSEKVRFGFNARYGDQRTQGAGTSNTGTQGNNRLRNSVRYKPFIGGSDIVDEFDPEYALLTNLTSPVLLAYAEERFNYRKDLLLNGYASYTPIKGLTIKSVAGLTPSNNKLTQFSSSITGVARQNAGMPVVTLGRGEAMAITNSNTIAYSRTIAKDHKLDLLAGQEIYQTRASAMSATVKWLPVDITAKEAYAGIQKATPPAGAIQDPPTSSETVQRLLSFFGRANYSYQGKYLATFTFRRDGSTLFSPENRYGNFPSMALAWRASQEKFLEPFLDKAGITDMKVRFSIGTVGNNRIGTDLYKTMFNTSQSSYAFIEAVTPGFAPLSYANPNIKWETTISRNLGFDLTFLNNRLTASVDLYSNNTKDLLLEAVVPSTTGYTIQQQNIGKTQNRGIEVQLAGTIINNKNFTWSANLNLAANRNKIIDLGFDPSGQPKKAYTVSSGWITSSTWDFLVETGKPLGQYYGYVTDGYYKLEDFDYNATTQAYTLKAGIANNRTALGNREPQPGDLKFKKLSSKASMLIDEEDKTVIGNAQPKLIGGFNQQFTYKSFDLSVFMNWAIGGEVYNANRIEYTTQYLYRDNNMLAIMNDRWKWYNESGQLVRDPAQLAEMNKDTKYWTPSAGQYAPHSFAIEDGSFLRLSNITLGYSLPDRILRSTKFITRVRVYATVNNLHTFTKYTGFDPEANTRRNPLTPSVDYSAYPRSRFYVGGINVTF</sequence>
<dbReference type="NCBIfam" id="TIGR04056">
    <property type="entry name" value="OMP_RagA_SusC"/>
    <property type="match status" value="1"/>
</dbReference>
<evidence type="ECO:0000256" key="2">
    <source>
        <dbReference type="ARBA" id="ARBA00022448"/>
    </source>
</evidence>
<evidence type="ECO:0000256" key="4">
    <source>
        <dbReference type="ARBA" id="ARBA00022692"/>
    </source>
</evidence>
<evidence type="ECO:0000256" key="7">
    <source>
        <dbReference type="ARBA" id="ARBA00023237"/>
    </source>
</evidence>
<feature type="chain" id="PRO_5045483583" evidence="10">
    <location>
        <begin position="20"/>
        <end position="1071"/>
    </location>
</feature>
<keyword evidence="6 8" id="KW-0472">Membrane</keyword>
<dbReference type="InterPro" id="IPR008969">
    <property type="entry name" value="CarboxyPept-like_regulatory"/>
</dbReference>
<reference evidence="13" key="1">
    <citation type="submission" date="2022-01" db="EMBL/GenBank/DDBJ databases">
        <authorList>
            <person name="Jo J.-H."/>
            <person name="Im W.-T."/>
        </authorList>
    </citation>
    <scope>NUCLEOTIDE SEQUENCE</scope>
    <source>
        <strain evidence="13">NA20</strain>
    </source>
</reference>
<keyword evidence="3 8" id="KW-1134">Transmembrane beta strand</keyword>
<dbReference type="Proteomes" id="UP001165367">
    <property type="component" value="Unassembled WGS sequence"/>
</dbReference>
<dbReference type="SUPFAM" id="SSF56935">
    <property type="entry name" value="Porins"/>
    <property type="match status" value="1"/>
</dbReference>
<keyword evidence="10" id="KW-0732">Signal</keyword>
<proteinExistence type="inferred from homology"/>
<evidence type="ECO:0000313" key="13">
    <source>
        <dbReference type="EMBL" id="MCG2613810.1"/>
    </source>
</evidence>
<comment type="similarity">
    <text evidence="8 9">Belongs to the TonB-dependent receptor family.</text>
</comment>
<evidence type="ECO:0000259" key="12">
    <source>
        <dbReference type="Pfam" id="PF07715"/>
    </source>
</evidence>
<dbReference type="Pfam" id="PF13715">
    <property type="entry name" value="CarbopepD_reg_2"/>
    <property type="match status" value="1"/>
</dbReference>
<dbReference type="Pfam" id="PF07715">
    <property type="entry name" value="Plug"/>
    <property type="match status" value="1"/>
</dbReference>
<accession>A0ABS9KNB5</accession>
<dbReference type="Gene3D" id="2.40.170.20">
    <property type="entry name" value="TonB-dependent receptor, beta-barrel domain"/>
    <property type="match status" value="1"/>
</dbReference>
<dbReference type="InterPro" id="IPR012910">
    <property type="entry name" value="Plug_dom"/>
</dbReference>
<gene>
    <name evidence="13" type="ORF">LZZ85_05940</name>
</gene>
<name>A0ABS9KNB5_9BACT</name>
<keyword evidence="13" id="KW-0675">Receptor</keyword>
<evidence type="ECO:0000313" key="14">
    <source>
        <dbReference type="Proteomes" id="UP001165367"/>
    </source>
</evidence>
<dbReference type="Gene3D" id="2.60.40.1120">
    <property type="entry name" value="Carboxypeptidase-like, regulatory domain"/>
    <property type="match status" value="1"/>
</dbReference>
<dbReference type="InterPro" id="IPR036942">
    <property type="entry name" value="Beta-barrel_TonB_sf"/>
</dbReference>
<dbReference type="RefSeq" id="WP_237869596.1">
    <property type="nucleotide sequence ID" value="NZ_JAKLTR010000003.1"/>
</dbReference>
<keyword evidence="2 8" id="KW-0813">Transport</keyword>
<evidence type="ECO:0000256" key="10">
    <source>
        <dbReference type="SAM" id="SignalP"/>
    </source>
</evidence>
<dbReference type="Gene3D" id="2.170.130.10">
    <property type="entry name" value="TonB-dependent receptor, plug domain"/>
    <property type="match status" value="1"/>
</dbReference>
<dbReference type="PROSITE" id="PS52016">
    <property type="entry name" value="TONB_DEPENDENT_REC_3"/>
    <property type="match status" value="1"/>
</dbReference>
<dbReference type="EMBL" id="JAKLTR010000003">
    <property type="protein sequence ID" value="MCG2613810.1"/>
    <property type="molecule type" value="Genomic_DNA"/>
</dbReference>
<keyword evidence="4 8" id="KW-0812">Transmembrane</keyword>
<dbReference type="InterPro" id="IPR000531">
    <property type="entry name" value="Beta-barrel_TonB"/>
</dbReference>
<keyword evidence="7 8" id="KW-0998">Cell outer membrane</keyword>
<evidence type="ECO:0000256" key="9">
    <source>
        <dbReference type="RuleBase" id="RU003357"/>
    </source>
</evidence>
<protein>
    <submittedName>
        <fullName evidence="13">TonB-dependent receptor</fullName>
    </submittedName>
</protein>
<keyword evidence="5 9" id="KW-0798">TonB box</keyword>